<feature type="transmembrane region" description="Helical" evidence="1">
    <location>
        <begin position="97"/>
        <end position="117"/>
    </location>
</feature>
<protein>
    <submittedName>
        <fullName evidence="2">Uncharacterized protein</fullName>
    </submittedName>
</protein>
<comment type="caution">
    <text evidence="2">The sequence shown here is derived from an EMBL/GenBank/DDBJ whole genome shotgun (WGS) entry which is preliminary data.</text>
</comment>
<dbReference type="EMBL" id="JAVREY010000006">
    <property type="protein sequence ID" value="MDT0462981.1"/>
    <property type="molecule type" value="Genomic_DNA"/>
</dbReference>
<accession>A0ABU2TPV2</accession>
<organism evidence="2 3">
    <name type="scientific">Streptomyces gibsoniae</name>
    <dbReference type="NCBI Taxonomy" id="3075529"/>
    <lineage>
        <taxon>Bacteria</taxon>
        <taxon>Bacillati</taxon>
        <taxon>Actinomycetota</taxon>
        <taxon>Actinomycetes</taxon>
        <taxon>Kitasatosporales</taxon>
        <taxon>Streptomycetaceae</taxon>
        <taxon>Streptomyces</taxon>
    </lineage>
</organism>
<keyword evidence="1" id="KW-0472">Membrane</keyword>
<feature type="transmembrane region" description="Helical" evidence="1">
    <location>
        <begin position="26"/>
        <end position="47"/>
    </location>
</feature>
<dbReference type="Proteomes" id="UP001183809">
    <property type="component" value="Unassembled WGS sequence"/>
</dbReference>
<sequence length="226" mass="23971">MVQTVAELALIGIPLPCWAALHRTRAVGIVVGAVLLAVAALFGAELAGLLPQRPRAEAVVGYAPVTVVAISVGVLVERRLRGRRQRSERARSATVALSWYAGVVMLLFTPYYVFFGLRESLMPSTDLVLPLPPGYTATAPGNGADPCGSELCSRRLTVTGPPGQPVAATRTALRDWLTSHHGWHLDAAGSGSQRVGWLLDRRTASVDLVVSGQHVSVVLEGGDGWH</sequence>
<gene>
    <name evidence="2" type="ORF">RM764_08130</name>
</gene>
<keyword evidence="1" id="KW-1133">Transmembrane helix</keyword>
<reference evidence="3" key="1">
    <citation type="submission" date="2023-07" db="EMBL/GenBank/DDBJ databases">
        <title>30 novel species of actinomycetes from the DSMZ collection.</title>
        <authorList>
            <person name="Nouioui I."/>
        </authorList>
    </citation>
    <scope>NUCLEOTIDE SEQUENCE [LARGE SCALE GENOMIC DNA]</scope>
    <source>
        <strain evidence="3">DSM 41699</strain>
    </source>
</reference>
<feature type="transmembrane region" description="Helical" evidence="1">
    <location>
        <begin position="59"/>
        <end position="76"/>
    </location>
</feature>
<keyword evidence="3" id="KW-1185">Reference proteome</keyword>
<evidence type="ECO:0000256" key="1">
    <source>
        <dbReference type="SAM" id="Phobius"/>
    </source>
</evidence>
<dbReference type="RefSeq" id="WP_311693420.1">
    <property type="nucleotide sequence ID" value="NZ_JAVREY010000006.1"/>
</dbReference>
<evidence type="ECO:0000313" key="2">
    <source>
        <dbReference type="EMBL" id="MDT0462981.1"/>
    </source>
</evidence>
<keyword evidence="1" id="KW-0812">Transmembrane</keyword>
<name>A0ABU2TPV2_9ACTN</name>
<proteinExistence type="predicted"/>
<evidence type="ECO:0000313" key="3">
    <source>
        <dbReference type="Proteomes" id="UP001183809"/>
    </source>
</evidence>